<evidence type="ECO:0000256" key="1">
    <source>
        <dbReference type="ARBA" id="ARBA00022729"/>
    </source>
</evidence>
<dbReference type="InterPro" id="IPR029052">
    <property type="entry name" value="Metallo-depent_PP-like"/>
</dbReference>
<feature type="domain" description="5'-Nucleotidase C-terminal" evidence="4">
    <location>
        <begin position="347"/>
        <end position="516"/>
    </location>
</feature>
<dbReference type="InterPro" id="IPR006179">
    <property type="entry name" value="5_nucleotidase/apyrase"/>
</dbReference>
<feature type="domain" description="Calcineurin-like phosphoesterase" evidence="3">
    <location>
        <begin position="37"/>
        <end position="264"/>
    </location>
</feature>
<name>A0A929S016_9BACT</name>
<accession>A0A929S016</accession>
<dbReference type="RefSeq" id="WP_303764446.1">
    <property type="nucleotide sequence ID" value="NZ_JABZGR010000023.1"/>
</dbReference>
<keyword evidence="2" id="KW-0547">Nucleotide-binding</keyword>
<dbReference type="InterPro" id="IPR008334">
    <property type="entry name" value="5'-Nucleotdase_C"/>
</dbReference>
<dbReference type="AlphaFoldDB" id="A0A929S016"/>
<dbReference type="PANTHER" id="PTHR11575">
    <property type="entry name" value="5'-NUCLEOTIDASE-RELATED"/>
    <property type="match status" value="1"/>
</dbReference>
<protein>
    <submittedName>
        <fullName evidence="5">5'-nucleotidase C-terminal domain-containing protein</fullName>
    </submittedName>
</protein>
<dbReference type="InterPro" id="IPR004843">
    <property type="entry name" value="Calcineurin-like_PHP"/>
</dbReference>
<evidence type="ECO:0000313" key="6">
    <source>
        <dbReference type="Proteomes" id="UP000704068"/>
    </source>
</evidence>
<evidence type="ECO:0000259" key="3">
    <source>
        <dbReference type="Pfam" id="PF00149"/>
    </source>
</evidence>
<dbReference type="GO" id="GO:0009166">
    <property type="term" value="P:nucleotide catabolic process"/>
    <property type="evidence" value="ECO:0007669"/>
    <property type="project" value="InterPro"/>
</dbReference>
<feature type="chain" id="PRO_5038155731" evidence="2">
    <location>
        <begin position="22"/>
        <end position="583"/>
    </location>
</feature>
<feature type="signal peptide" evidence="2">
    <location>
        <begin position="1"/>
        <end position="21"/>
    </location>
</feature>
<dbReference type="Proteomes" id="UP000704068">
    <property type="component" value="Unassembled WGS sequence"/>
</dbReference>
<keyword evidence="2" id="KW-0378">Hydrolase</keyword>
<dbReference type="PANTHER" id="PTHR11575:SF6">
    <property type="entry name" value="2',3'-CYCLIC-NUCLEOTIDE 2'-PHOSPHODIESTERASE_3'-NUCLEOTIDASE"/>
    <property type="match status" value="1"/>
</dbReference>
<reference evidence="5" key="1">
    <citation type="submission" date="2020-04" db="EMBL/GenBank/DDBJ databases">
        <title>Deep metagenomics examines the oral microbiome during advanced dental caries in children, revealing novel taxa and co-occurrences with host molecules.</title>
        <authorList>
            <person name="Baker J.L."/>
            <person name="Morton J.T."/>
            <person name="Dinis M."/>
            <person name="Alvarez R."/>
            <person name="Tran N.C."/>
            <person name="Knight R."/>
            <person name="Edlund A."/>
        </authorList>
    </citation>
    <scope>NUCLEOTIDE SEQUENCE</scope>
    <source>
        <strain evidence="5">JCVI_34_bin.1</strain>
    </source>
</reference>
<dbReference type="GO" id="GO:0000166">
    <property type="term" value="F:nucleotide binding"/>
    <property type="evidence" value="ECO:0007669"/>
    <property type="project" value="UniProtKB-KW"/>
</dbReference>
<comment type="caution">
    <text evidence="5">The sequence shown here is derived from an EMBL/GenBank/DDBJ whole genome shotgun (WGS) entry which is preliminary data.</text>
</comment>
<evidence type="ECO:0000259" key="4">
    <source>
        <dbReference type="Pfam" id="PF02872"/>
    </source>
</evidence>
<dbReference type="InterPro" id="IPR036907">
    <property type="entry name" value="5'-Nucleotdase_C_sf"/>
</dbReference>
<dbReference type="Pfam" id="PF00149">
    <property type="entry name" value="Metallophos"/>
    <property type="match status" value="1"/>
</dbReference>
<dbReference type="Gene3D" id="3.90.780.10">
    <property type="entry name" value="5'-Nucleotidase, C-terminal domain"/>
    <property type="match status" value="1"/>
</dbReference>
<sequence length="583" mass="65147">MRILSFILLALFTLPVSTSHARPAAEKGPAKMKNVRLKIIETSDVHGNYFPYDFMDRKPGVGSLARIETYVKGARKQMGADKVLLLDNGDILQGQPTAYYYNYIDTTSTHACAAVLNYMRYDAAAMGNHDVETGHAVYDRWVRECKFPMLSANTIEVKTGKPYWKPYTIIRKGGVRIAVLGMLTPGIPTWLPENLWRGLRFDDLVLTAQKYMPEMRRQADLVVGLFHSGVGREDATGTLNENASLQVAREVPGFDIILCGHDHRQACRTIANKEGGIVQILNPAANAGYVAVADVSFDAQGRKTITGSIVDVRDLAPDADFVKEFSPQIEAVKAFTGAVIGYNKIAIDTRPSFFGPSAFVDFIHQLQMRISGASLSFAAPLTFDAEIPAGEIHMSDMFNLYRYENQLYTMRLSGKEIKDFLEYSYANWANTMQQPTDHLLIFNPKTIEAKETWQRLAHPNFNFDSAAGLIYTVDVRRPKGEKVHIISLANGEPFDLEKKDYLVAVNSYRGNGGGGLLTQGAGIPKEELPKRIVRSTDKDLRFYLMQEIKRQGTITPKALNQWKFVPEDWATKAAHADSLILFK</sequence>
<organism evidence="5 6">
    <name type="scientific">Alloprevotella tannerae</name>
    <dbReference type="NCBI Taxonomy" id="76122"/>
    <lineage>
        <taxon>Bacteria</taxon>
        <taxon>Pseudomonadati</taxon>
        <taxon>Bacteroidota</taxon>
        <taxon>Bacteroidia</taxon>
        <taxon>Bacteroidales</taxon>
        <taxon>Prevotellaceae</taxon>
        <taxon>Alloprevotella</taxon>
    </lineage>
</organism>
<dbReference type="GO" id="GO:0030288">
    <property type="term" value="C:outer membrane-bounded periplasmic space"/>
    <property type="evidence" value="ECO:0007669"/>
    <property type="project" value="TreeGrafter"/>
</dbReference>
<dbReference type="SUPFAM" id="SSF56300">
    <property type="entry name" value="Metallo-dependent phosphatases"/>
    <property type="match status" value="1"/>
</dbReference>
<dbReference type="SUPFAM" id="SSF55816">
    <property type="entry name" value="5'-nucleotidase (syn. UDP-sugar hydrolase), C-terminal domain"/>
    <property type="match status" value="1"/>
</dbReference>
<gene>
    <name evidence="5" type="ORF">HXK21_07155</name>
</gene>
<comment type="similarity">
    <text evidence="2">Belongs to the 5'-nucleotidase family.</text>
</comment>
<dbReference type="PRINTS" id="PR01607">
    <property type="entry name" value="APYRASEFAMLY"/>
</dbReference>
<dbReference type="GO" id="GO:0016787">
    <property type="term" value="F:hydrolase activity"/>
    <property type="evidence" value="ECO:0007669"/>
    <property type="project" value="UniProtKB-KW"/>
</dbReference>
<proteinExistence type="inferred from homology"/>
<evidence type="ECO:0000256" key="2">
    <source>
        <dbReference type="RuleBase" id="RU362119"/>
    </source>
</evidence>
<dbReference type="Gene3D" id="3.60.21.10">
    <property type="match status" value="1"/>
</dbReference>
<evidence type="ECO:0000313" key="5">
    <source>
        <dbReference type="EMBL" id="MBF0970804.1"/>
    </source>
</evidence>
<dbReference type="EMBL" id="JABZGR010000023">
    <property type="protein sequence ID" value="MBF0970804.1"/>
    <property type="molecule type" value="Genomic_DNA"/>
</dbReference>
<keyword evidence="1 2" id="KW-0732">Signal</keyword>
<dbReference type="Pfam" id="PF02872">
    <property type="entry name" value="5_nucleotid_C"/>
    <property type="match status" value="1"/>
</dbReference>